<dbReference type="RefSeq" id="WP_209660399.1">
    <property type="nucleotide sequence ID" value="NZ_JAGGLI010000010.1"/>
</dbReference>
<dbReference type="EMBL" id="JAGGLI010000010">
    <property type="protein sequence ID" value="MBP2027366.1"/>
    <property type="molecule type" value="Genomic_DNA"/>
</dbReference>
<comment type="caution">
    <text evidence="2">The sequence shown here is derived from an EMBL/GenBank/DDBJ whole genome shotgun (WGS) entry which is preliminary data.</text>
</comment>
<accession>A0ABS4KJG2</accession>
<organism evidence="2 3">
    <name type="scientific">Acetoanaerobium pronyense</name>
    <dbReference type="NCBI Taxonomy" id="1482736"/>
    <lineage>
        <taxon>Bacteria</taxon>
        <taxon>Bacillati</taxon>
        <taxon>Bacillota</taxon>
        <taxon>Clostridia</taxon>
        <taxon>Peptostreptococcales</taxon>
        <taxon>Filifactoraceae</taxon>
        <taxon>Acetoanaerobium</taxon>
    </lineage>
</organism>
<protein>
    <submittedName>
        <fullName evidence="2">Prepilin-type N-terminal cleavage/methylation domain-containing protein</fullName>
    </submittedName>
</protein>
<keyword evidence="1" id="KW-0472">Membrane</keyword>
<dbReference type="Pfam" id="PF07963">
    <property type="entry name" value="N_methyl"/>
    <property type="match status" value="1"/>
</dbReference>
<reference evidence="2 3" key="1">
    <citation type="submission" date="2021-03" db="EMBL/GenBank/DDBJ databases">
        <title>Genomic Encyclopedia of Type Strains, Phase IV (KMG-IV): sequencing the most valuable type-strain genomes for metagenomic binning, comparative biology and taxonomic classification.</title>
        <authorList>
            <person name="Goeker M."/>
        </authorList>
    </citation>
    <scope>NUCLEOTIDE SEQUENCE [LARGE SCALE GENOMIC DNA]</scope>
    <source>
        <strain evidence="2 3">DSM 27512</strain>
    </source>
</reference>
<proteinExistence type="predicted"/>
<gene>
    <name evidence="2" type="ORF">J2Z35_001160</name>
</gene>
<dbReference type="SUPFAM" id="SSF54523">
    <property type="entry name" value="Pili subunits"/>
    <property type="match status" value="1"/>
</dbReference>
<keyword evidence="1" id="KW-1133">Transmembrane helix</keyword>
<feature type="transmembrane region" description="Helical" evidence="1">
    <location>
        <begin position="12"/>
        <end position="34"/>
    </location>
</feature>
<dbReference type="PROSITE" id="PS00409">
    <property type="entry name" value="PROKAR_NTER_METHYL"/>
    <property type="match status" value="1"/>
</dbReference>
<dbReference type="NCBIfam" id="TIGR02532">
    <property type="entry name" value="IV_pilin_GFxxxE"/>
    <property type="match status" value="1"/>
</dbReference>
<evidence type="ECO:0000256" key="1">
    <source>
        <dbReference type="SAM" id="Phobius"/>
    </source>
</evidence>
<sequence length="544" mass="61270">MKIKKGFTLIEVLVTIGILGILISVLYNIIFFQINAFNKSDRQSVAQSDVRYISDFITNELRFAKDIEILGNKSDIDSYEYKYIYIENGDVFHRGYGNNYIKKLNLENRNPSYEIEFWTEKNDTSLLFYKILSESQEFKIESSVNLLNTRLEENTGLVLKYQQPDFDEILSFLDKSNRFWYDLVKSSLEGSLNVVDGYQSSQEVDGGSLSLNVKSTTQSSGGSSLFVKLDDKTFLNVKGDINSYSITVDAKVNGGKGGYGILINGIVDNNNRDTGYMFQFDPGAYGFVIREINNASHRTTANVGAQRVSGSNYNLDHNAIYSPKHIENENFKWTNNTLTSGSDWFDRYKTEIKVQTQSDGSLILRAVIIDENGNRSNEMWFGDFGSITLNGSSFEGISLGKYKNNNGDIFGLRVWDNEGGKAKTDFYNISIGSAEPAPKKIVTNSDNITINFDDKILGGINDNKDLFVVKDILGNIYDIHDITMSDNNYDLSLKITPKLDLSGNVIPIPQNNLIIEYKKGENGIKDSFGNLVNDFKFQNGVYIQ</sequence>
<dbReference type="InterPro" id="IPR045584">
    <property type="entry name" value="Pilin-like"/>
</dbReference>
<evidence type="ECO:0000313" key="2">
    <source>
        <dbReference type="EMBL" id="MBP2027366.1"/>
    </source>
</evidence>
<keyword evidence="1" id="KW-0812">Transmembrane</keyword>
<name>A0ABS4KJG2_9FIRM</name>
<dbReference type="Proteomes" id="UP001314903">
    <property type="component" value="Unassembled WGS sequence"/>
</dbReference>
<dbReference type="Gene3D" id="3.30.700.10">
    <property type="entry name" value="Glycoprotein, Type 4 Pilin"/>
    <property type="match status" value="1"/>
</dbReference>
<evidence type="ECO:0000313" key="3">
    <source>
        <dbReference type="Proteomes" id="UP001314903"/>
    </source>
</evidence>
<dbReference type="InterPro" id="IPR012902">
    <property type="entry name" value="N_methyl_site"/>
</dbReference>
<keyword evidence="3" id="KW-1185">Reference proteome</keyword>